<evidence type="ECO:0000256" key="5">
    <source>
        <dbReference type="ARBA" id="ARBA00023136"/>
    </source>
</evidence>
<evidence type="ECO:0000256" key="1">
    <source>
        <dbReference type="ARBA" id="ARBA00004141"/>
    </source>
</evidence>
<feature type="transmembrane region" description="Helical" evidence="6">
    <location>
        <begin position="91"/>
        <end position="112"/>
    </location>
</feature>
<feature type="transmembrane region" description="Helical" evidence="6">
    <location>
        <begin position="185"/>
        <end position="204"/>
    </location>
</feature>
<dbReference type="PANTHER" id="PTHR30474:SF3">
    <property type="entry name" value="PEPTIDOGLYCAN GLYCOSYLTRANSFERASE RODA"/>
    <property type="match status" value="1"/>
</dbReference>
<keyword evidence="4 6" id="KW-1133">Transmembrane helix</keyword>
<feature type="transmembrane region" description="Helical" evidence="6">
    <location>
        <begin position="316"/>
        <end position="333"/>
    </location>
</feature>
<organism evidence="7 8">
    <name type="scientific">Urinicoccus massiliensis</name>
    <dbReference type="NCBI Taxonomy" id="1723382"/>
    <lineage>
        <taxon>Bacteria</taxon>
        <taxon>Bacillati</taxon>
        <taxon>Bacillota</taxon>
        <taxon>Tissierellia</taxon>
        <taxon>Tissierellales</taxon>
        <taxon>Peptoniphilaceae</taxon>
        <taxon>Urinicoccus</taxon>
    </lineage>
</organism>
<dbReference type="InterPro" id="IPR001182">
    <property type="entry name" value="FtsW/RodA"/>
</dbReference>
<feature type="transmembrane region" description="Helical" evidence="6">
    <location>
        <begin position="163"/>
        <end position="179"/>
    </location>
</feature>
<reference evidence="7 8" key="1">
    <citation type="submission" date="2019-02" db="EMBL/GenBank/DDBJ databases">
        <authorList>
            <consortium name="Pathogen Informatics"/>
        </authorList>
    </citation>
    <scope>NUCLEOTIDE SEQUENCE [LARGE SCALE GENOMIC DNA]</scope>
    <source>
        <strain evidence="7 8">3012STDY7089603</strain>
    </source>
</reference>
<keyword evidence="5 6" id="KW-0472">Membrane</keyword>
<name>A0A8H2M4L0_9FIRM</name>
<feature type="transmembrane region" description="Helical" evidence="6">
    <location>
        <begin position="378"/>
        <end position="400"/>
    </location>
</feature>
<keyword evidence="2 6" id="KW-0812">Transmembrane</keyword>
<evidence type="ECO:0000256" key="3">
    <source>
        <dbReference type="ARBA" id="ARBA00022960"/>
    </source>
</evidence>
<accession>A0A8H2M4L0</accession>
<sequence length="419" mass="47514">MFTSLTKSRRPRDLLLVFQILCIVLLFFFYRTNSNFDAAIAYKAIGLIAIIYVSNFILGKISSGDNYIFLIISMLLTIGIVMEFRIKPSYGILQMVWSIAGILLFYATYFFIKYFPKLDKFGNLYVLLAAIFTLTTLIFGTTRHGARNWLQISSSIFVQPSELSKILIMFILASFYANYNKYKNLKYAPFIIMGIIYFFILCMFIQKDLGTAVLFLAMYLAIQFVYEKNRKMIILNLVLIAIGAFLGFKLFTHVQTRVHIWLDPWSDAYSTGRQIVQSFFAIAEGGFFGSGIGMGYPNLIPYSYSDFIFPLICEEMGTAMGIAIIMLYMILVYRGIKIALDQEYTFYRILALCVSVLFCCQAFVHIGGVTKLIPLTGLTLPFISYGGSSMLSSFICLGILQVTSEDLSFKYEGGNSNES</sequence>
<keyword evidence="7" id="KW-0132">Cell division</keyword>
<feature type="transmembrane region" description="Helical" evidence="6">
    <location>
        <begin position="67"/>
        <end position="84"/>
    </location>
</feature>
<comment type="caution">
    <text evidence="7">The sequence shown here is derived from an EMBL/GenBank/DDBJ whole genome shotgun (WGS) entry which is preliminary data.</text>
</comment>
<feature type="transmembrane region" description="Helical" evidence="6">
    <location>
        <begin position="345"/>
        <end position="366"/>
    </location>
</feature>
<dbReference type="EMBL" id="CAACYI010000001">
    <property type="protein sequence ID" value="VFB16339.1"/>
    <property type="molecule type" value="Genomic_DNA"/>
</dbReference>
<keyword evidence="8" id="KW-1185">Reference proteome</keyword>
<keyword evidence="3" id="KW-0133">Cell shape</keyword>
<dbReference type="GO" id="GO:0015648">
    <property type="term" value="F:lipid-linked peptidoglycan transporter activity"/>
    <property type="evidence" value="ECO:0007669"/>
    <property type="project" value="TreeGrafter"/>
</dbReference>
<dbReference type="GO" id="GO:0005886">
    <property type="term" value="C:plasma membrane"/>
    <property type="evidence" value="ECO:0007669"/>
    <property type="project" value="TreeGrafter"/>
</dbReference>
<feature type="transmembrane region" description="Helical" evidence="6">
    <location>
        <begin position="209"/>
        <end position="226"/>
    </location>
</feature>
<dbReference type="Proteomes" id="UP000377798">
    <property type="component" value="Unassembled WGS sequence"/>
</dbReference>
<dbReference type="GO" id="GO:0008360">
    <property type="term" value="P:regulation of cell shape"/>
    <property type="evidence" value="ECO:0007669"/>
    <property type="project" value="UniProtKB-KW"/>
</dbReference>
<evidence type="ECO:0000313" key="8">
    <source>
        <dbReference type="Proteomes" id="UP000377798"/>
    </source>
</evidence>
<evidence type="ECO:0000256" key="4">
    <source>
        <dbReference type="ARBA" id="ARBA00022989"/>
    </source>
</evidence>
<dbReference type="Pfam" id="PF01098">
    <property type="entry name" value="FTSW_RODA_SPOVE"/>
    <property type="match status" value="1"/>
</dbReference>
<feature type="transmembrane region" description="Helical" evidence="6">
    <location>
        <begin position="232"/>
        <end position="254"/>
    </location>
</feature>
<protein>
    <submittedName>
        <fullName evidence="7">Cell division protein FtsW</fullName>
    </submittedName>
</protein>
<feature type="transmembrane region" description="Helical" evidence="6">
    <location>
        <begin position="124"/>
        <end position="142"/>
    </location>
</feature>
<evidence type="ECO:0000313" key="7">
    <source>
        <dbReference type="EMBL" id="VFB16339.1"/>
    </source>
</evidence>
<gene>
    <name evidence="7" type="primary">ftsW_2</name>
    <name evidence="7" type="ORF">NCTC13150_00861</name>
</gene>
<dbReference type="GO" id="GO:0032153">
    <property type="term" value="C:cell division site"/>
    <property type="evidence" value="ECO:0007669"/>
    <property type="project" value="TreeGrafter"/>
</dbReference>
<evidence type="ECO:0000256" key="2">
    <source>
        <dbReference type="ARBA" id="ARBA00022692"/>
    </source>
</evidence>
<keyword evidence="7" id="KW-0131">Cell cycle</keyword>
<comment type="subcellular location">
    <subcellularLocation>
        <location evidence="1">Membrane</location>
        <topology evidence="1">Multi-pass membrane protein</topology>
    </subcellularLocation>
</comment>
<feature type="transmembrane region" description="Helical" evidence="6">
    <location>
        <begin position="14"/>
        <end position="30"/>
    </location>
</feature>
<feature type="transmembrane region" description="Helical" evidence="6">
    <location>
        <begin position="42"/>
        <end position="61"/>
    </location>
</feature>
<dbReference type="PANTHER" id="PTHR30474">
    <property type="entry name" value="CELL CYCLE PROTEIN"/>
    <property type="match status" value="1"/>
</dbReference>
<proteinExistence type="predicted"/>
<dbReference type="GO" id="GO:0051301">
    <property type="term" value="P:cell division"/>
    <property type="evidence" value="ECO:0007669"/>
    <property type="project" value="UniProtKB-KW"/>
</dbReference>
<dbReference type="RefSeq" id="WP_131748942.1">
    <property type="nucleotide sequence ID" value="NZ_CAACYI010000001.1"/>
</dbReference>
<dbReference type="AlphaFoldDB" id="A0A8H2M4L0"/>
<evidence type="ECO:0000256" key="6">
    <source>
        <dbReference type="SAM" id="Phobius"/>
    </source>
</evidence>